<protein>
    <submittedName>
        <fullName evidence="2">Uncharacterized protein</fullName>
    </submittedName>
</protein>
<evidence type="ECO:0000313" key="3">
    <source>
        <dbReference type="Proteomes" id="UP000077667"/>
    </source>
</evidence>
<dbReference type="OrthoDB" id="671728at2"/>
<evidence type="ECO:0000256" key="1">
    <source>
        <dbReference type="SAM" id="SignalP"/>
    </source>
</evidence>
<feature type="chain" id="PRO_5008389871" evidence="1">
    <location>
        <begin position="20"/>
        <end position="193"/>
    </location>
</feature>
<accession>A0A1A9I589</accession>
<keyword evidence="3" id="KW-1185">Reference proteome</keyword>
<dbReference type="RefSeq" id="WP_067758815.1">
    <property type="nucleotide sequence ID" value="NZ_CP015772.1"/>
</dbReference>
<dbReference type="EMBL" id="CP015772">
    <property type="protein sequence ID" value="ANH82495.1"/>
    <property type="molecule type" value="Genomic_DNA"/>
</dbReference>
<keyword evidence="1" id="KW-0732">Signal</keyword>
<reference evidence="2 3" key="1">
    <citation type="submission" date="2016-05" db="EMBL/GenBank/DDBJ databases">
        <title>Niabella ginsenosidivorans BS26 whole genome sequencing.</title>
        <authorList>
            <person name="Im W.T."/>
            <person name="Siddiqi M.Z."/>
        </authorList>
    </citation>
    <scope>NUCLEOTIDE SEQUENCE [LARGE SCALE GENOMIC DNA]</scope>
    <source>
        <strain evidence="2 3">BS26</strain>
    </source>
</reference>
<dbReference type="KEGG" id="nia:A8C56_17315"/>
<dbReference type="Proteomes" id="UP000077667">
    <property type="component" value="Chromosome"/>
</dbReference>
<dbReference type="AlphaFoldDB" id="A0A1A9I589"/>
<feature type="signal peptide" evidence="1">
    <location>
        <begin position="1"/>
        <end position="19"/>
    </location>
</feature>
<gene>
    <name evidence="2" type="ORF">A8C56_17315</name>
</gene>
<organism evidence="2 3">
    <name type="scientific">Niabella ginsenosidivorans</name>
    <dbReference type="NCBI Taxonomy" id="1176587"/>
    <lineage>
        <taxon>Bacteria</taxon>
        <taxon>Pseudomonadati</taxon>
        <taxon>Bacteroidota</taxon>
        <taxon>Chitinophagia</taxon>
        <taxon>Chitinophagales</taxon>
        <taxon>Chitinophagaceae</taxon>
        <taxon>Niabella</taxon>
    </lineage>
</organism>
<evidence type="ECO:0000313" key="2">
    <source>
        <dbReference type="EMBL" id="ANH82495.1"/>
    </source>
</evidence>
<name>A0A1A9I589_9BACT</name>
<proteinExistence type="predicted"/>
<sequence>MLKLLTTLCCLLFSLYGSAQPDHNRMSDYISVKKKNGRTIDNYYPGMQINFITADGIQYEGPIDHIKNDSIFVQFFQVLKRPTIWGTYIPDTIKNYTIPYYYKDIKNIVTSRTLKRRGYLNTLGAILKIGGGGYAILSIVNSLGRKEAPFAGQNGTNLAIAAGVFGAGYYMGQKFKSFNKISKRSKIVYVNMQ</sequence>